<feature type="compositionally biased region" description="Pro residues" evidence="1">
    <location>
        <begin position="52"/>
        <end position="62"/>
    </location>
</feature>
<feature type="compositionally biased region" description="Acidic residues" evidence="1">
    <location>
        <begin position="82"/>
        <end position="93"/>
    </location>
</feature>
<gene>
    <name evidence="2" type="ORF">FGF04_06195</name>
</gene>
<protein>
    <recommendedName>
        <fullName evidence="4">Lipoprotein</fullName>
    </recommendedName>
</protein>
<feature type="compositionally biased region" description="Low complexity" evidence="1">
    <location>
        <begin position="39"/>
        <end position="51"/>
    </location>
</feature>
<keyword evidence="3" id="KW-1185">Reference proteome</keyword>
<feature type="compositionally biased region" description="Polar residues" evidence="1">
    <location>
        <begin position="68"/>
        <end position="77"/>
    </location>
</feature>
<evidence type="ECO:0000313" key="3">
    <source>
        <dbReference type="Proteomes" id="UP000324965"/>
    </source>
</evidence>
<organism evidence="2 3">
    <name type="scientific">Streptomyces apricus</name>
    <dbReference type="NCBI Taxonomy" id="1828112"/>
    <lineage>
        <taxon>Bacteria</taxon>
        <taxon>Bacillati</taxon>
        <taxon>Actinomycetota</taxon>
        <taxon>Actinomycetes</taxon>
        <taxon>Kitasatosporales</taxon>
        <taxon>Streptomycetaceae</taxon>
        <taxon>Streptomyces</taxon>
    </lineage>
</organism>
<reference evidence="2 3" key="1">
    <citation type="submission" date="2019-05" db="EMBL/GenBank/DDBJ databases">
        <authorList>
            <person name="Hariharan J."/>
            <person name="Choudoir M.J."/>
            <person name="Diebold P."/>
            <person name="Panke-Buisse K."/>
            <person name="Buckley D.H."/>
        </authorList>
    </citation>
    <scope>NUCLEOTIDE SEQUENCE [LARGE SCALE GENOMIC DNA]</scope>
    <source>
        <strain evidence="2 3">SUN51</strain>
    </source>
</reference>
<evidence type="ECO:0008006" key="4">
    <source>
        <dbReference type="Google" id="ProtNLM"/>
    </source>
</evidence>
<accession>A0A5B0BIR0</accession>
<dbReference type="EMBL" id="VDFC01000015">
    <property type="protein sequence ID" value="KAA0941536.1"/>
    <property type="molecule type" value="Genomic_DNA"/>
</dbReference>
<dbReference type="RefSeq" id="WP_149510200.1">
    <property type="nucleotide sequence ID" value="NZ_VDFC01000015.1"/>
</dbReference>
<dbReference type="OrthoDB" id="3527857at2"/>
<dbReference type="AlphaFoldDB" id="A0A5B0BIR0"/>
<evidence type="ECO:0000313" key="2">
    <source>
        <dbReference type="EMBL" id="KAA0941536.1"/>
    </source>
</evidence>
<dbReference type="Proteomes" id="UP000324965">
    <property type="component" value="Unassembled WGS sequence"/>
</dbReference>
<proteinExistence type="predicted"/>
<feature type="region of interest" description="Disordered" evidence="1">
    <location>
        <begin position="31"/>
        <end position="96"/>
    </location>
</feature>
<sequence length="288" mass="29330">MTRVREVSGSTRSRAAAALCAGLLVAALTGCGGGEEKSAGASTAPAGTTGSAPPPVTSPPVDTPSAVETPTTEDTATASSPEPEEEPVAEDASDASALWGTRYSGTAEVSVDVYDFCASDGSRRLADSQSYSLDATLDLGRPRSAGDETEDNPFSLLFAAGDPAKSGAVSFWSSAVGTASSEDLAGNSRDPQTLLTYWDVGWADGELDARLTDPHTAQAVALNLLNWASPVVACRADLGLLPGGSPHPLAVDTTFSGQLDSSTASLTAEGDSTDSLIEFRFEFDGTAS</sequence>
<evidence type="ECO:0000256" key="1">
    <source>
        <dbReference type="SAM" id="MobiDB-lite"/>
    </source>
</evidence>
<comment type="caution">
    <text evidence="2">The sequence shown here is derived from an EMBL/GenBank/DDBJ whole genome shotgun (WGS) entry which is preliminary data.</text>
</comment>
<name>A0A5B0BIR0_9ACTN</name>
<dbReference type="PROSITE" id="PS51257">
    <property type="entry name" value="PROKAR_LIPOPROTEIN"/>
    <property type="match status" value="1"/>
</dbReference>